<dbReference type="InterPro" id="IPR000184">
    <property type="entry name" value="Bac_surfAg_D15"/>
</dbReference>
<feature type="compositionally biased region" description="Low complexity" evidence="3">
    <location>
        <begin position="285"/>
        <end position="316"/>
    </location>
</feature>
<dbReference type="Gene3D" id="3.10.20.310">
    <property type="entry name" value="membrane protein fhac"/>
    <property type="match status" value="2"/>
</dbReference>
<evidence type="ECO:0000313" key="6">
    <source>
        <dbReference type="EMBL" id="MCZ4329713.1"/>
    </source>
</evidence>
<evidence type="ECO:0000313" key="7">
    <source>
        <dbReference type="Proteomes" id="UP001068379"/>
    </source>
</evidence>
<proteinExistence type="predicted"/>
<name>A0ABT4M374_9BURK</name>
<dbReference type="Pfam" id="PF01103">
    <property type="entry name" value="Omp85"/>
    <property type="match status" value="1"/>
</dbReference>
<dbReference type="Gene3D" id="2.40.160.50">
    <property type="entry name" value="membrane protein fhac: a member of the omp85/tpsb transporter family"/>
    <property type="match status" value="1"/>
</dbReference>
<dbReference type="Proteomes" id="UP001068379">
    <property type="component" value="Unassembled WGS sequence"/>
</dbReference>
<evidence type="ECO:0000259" key="4">
    <source>
        <dbReference type="Pfam" id="PF01103"/>
    </source>
</evidence>
<protein>
    <submittedName>
        <fullName evidence="6">BamA/TamA family outer membrane protein</fullName>
    </submittedName>
</protein>
<accession>A0ABT4M374</accession>
<evidence type="ECO:0000256" key="2">
    <source>
        <dbReference type="ARBA" id="ARBA00023136"/>
    </source>
</evidence>
<dbReference type="EMBL" id="JAPWHE010000003">
    <property type="protein sequence ID" value="MCZ4329713.1"/>
    <property type="molecule type" value="Genomic_DNA"/>
</dbReference>
<comment type="subcellular location">
    <subcellularLocation>
        <location evidence="1">Membrane</location>
    </subcellularLocation>
</comment>
<evidence type="ECO:0000259" key="5">
    <source>
        <dbReference type="Pfam" id="PF17243"/>
    </source>
</evidence>
<feature type="domain" description="Bacterial surface antigen (D15)" evidence="4">
    <location>
        <begin position="414"/>
        <end position="646"/>
    </location>
</feature>
<dbReference type="RefSeq" id="WP_269357873.1">
    <property type="nucleotide sequence ID" value="NZ_JAPWHE010000003.1"/>
</dbReference>
<feature type="region of interest" description="Disordered" evidence="3">
    <location>
        <begin position="1"/>
        <end position="21"/>
    </location>
</feature>
<keyword evidence="2" id="KW-0472">Membrane</keyword>
<organism evidence="6 7">
    <name type="scientific">Castellaniella denitrificans</name>
    <dbReference type="NCBI Taxonomy" id="56119"/>
    <lineage>
        <taxon>Bacteria</taxon>
        <taxon>Pseudomonadati</taxon>
        <taxon>Pseudomonadota</taxon>
        <taxon>Betaproteobacteria</taxon>
        <taxon>Burkholderiales</taxon>
        <taxon>Alcaligenaceae</taxon>
        <taxon>Castellaniella</taxon>
    </lineage>
</organism>
<dbReference type="Pfam" id="PF17243">
    <property type="entry name" value="POTRA_TamA_1"/>
    <property type="match status" value="1"/>
</dbReference>
<keyword evidence="7" id="KW-1185">Reference proteome</keyword>
<gene>
    <name evidence="6" type="ORF">O4H32_07095</name>
</gene>
<reference evidence="6" key="1">
    <citation type="submission" date="2022-12" db="EMBL/GenBank/DDBJ databases">
        <title>Bacterial isolates from different developmental stages of Nematostella vectensis.</title>
        <authorList>
            <person name="Fraune S."/>
        </authorList>
    </citation>
    <scope>NUCLEOTIDE SEQUENCE</scope>
    <source>
        <strain evidence="6">G21619-S1</strain>
    </source>
</reference>
<evidence type="ECO:0000256" key="1">
    <source>
        <dbReference type="ARBA" id="ARBA00004370"/>
    </source>
</evidence>
<dbReference type="InterPro" id="IPR035243">
    <property type="entry name" value="TamA_POTRA_Dom_1"/>
</dbReference>
<evidence type="ECO:0000256" key="3">
    <source>
        <dbReference type="SAM" id="MobiDB-lite"/>
    </source>
</evidence>
<feature type="region of interest" description="Disordered" evidence="3">
    <location>
        <begin position="285"/>
        <end position="321"/>
    </location>
</feature>
<sequence>MPGDGLTLSARPSHPGRPRIGPGRIVHGVRRALLGLGVAACAPALAAPPEVIIDPGGAPPKVLQAITNAVGAITRLTEDQDVREVSRLRRRAWEAAQAALRTQGYFGATVTLDVSPGAANGGEFWDIAIDTGERARVRQLGLRFEGALAGDAYAARRQSLRGDWLLKEGMPFINDDWNRAKTELLDAASRRDFYYARYAQTRALVDPGAAKADLDVALDSGPPVRLGELQIIGLKRVPESLIRRYVRYDPGDAYDQTRLEDWQQALQSTTFFRGAFVTLADGAPPAPAGAASAGTPAGAGGDMAPQAAAAQPAARPRGTDPVTLPVRVQVTEGPARYASGSLGADSDYGVRVEGLYRQNVVYGLPVWIETGAGVDNKRQRAFFDVHLPPGMDGSKDSFGLLYDHSDIEGLETSRAGLGWKRSQTRKAAGDSRVEYEVRWGALVAYDKTRISGDSRYEVPSWAATWQWLRRDVDSKYDPREGNLVEFGLGAGTTLDDGKAFYRSSLRAQQWWPIGERDVLTVRGEIGKVWAQTDRLPQDFSWRTGGSRSIRGYRYQSIGLRRGDAVIGAPALGVASIEYTHYFTDTLGANLFVDAGDAAASFGQFDWHLGYGAGLAVRTPAGPFFVDLAWAQKDRRLRLQFSLGIAF</sequence>
<feature type="domain" description="TamA POTRA" evidence="5">
    <location>
        <begin position="57"/>
        <end position="129"/>
    </location>
</feature>
<comment type="caution">
    <text evidence="6">The sequence shown here is derived from an EMBL/GenBank/DDBJ whole genome shotgun (WGS) entry which is preliminary data.</text>
</comment>